<reference evidence="12 13" key="1">
    <citation type="journal article" date="2021" name="bioRxiv">
        <title>The Gossypium anomalum genome as a resource for cotton improvement and evolutionary analysis of hybrid incompatibility.</title>
        <authorList>
            <person name="Grover C.E."/>
            <person name="Yuan D."/>
            <person name="Arick M.A."/>
            <person name="Miller E.R."/>
            <person name="Hu G."/>
            <person name="Peterson D.G."/>
            <person name="Wendel J.F."/>
            <person name="Udall J.A."/>
        </authorList>
    </citation>
    <scope>NUCLEOTIDE SEQUENCE [LARGE SCALE GENOMIC DNA]</scope>
    <source>
        <strain evidence="12">JFW-Udall</strain>
        <tissue evidence="12">Leaf</tissue>
    </source>
</reference>
<dbReference type="InterPro" id="IPR019821">
    <property type="entry name" value="Kinesin_motor_CS"/>
</dbReference>
<feature type="region of interest" description="Disordered" evidence="10">
    <location>
        <begin position="556"/>
        <end position="616"/>
    </location>
</feature>
<evidence type="ECO:0000256" key="6">
    <source>
        <dbReference type="ARBA" id="ARBA00023175"/>
    </source>
</evidence>
<evidence type="ECO:0000256" key="1">
    <source>
        <dbReference type="ARBA" id="ARBA00007310"/>
    </source>
</evidence>
<dbReference type="GO" id="GO:0005874">
    <property type="term" value="C:microtubule"/>
    <property type="evidence" value="ECO:0007669"/>
    <property type="project" value="UniProtKB-KW"/>
</dbReference>
<dbReference type="GO" id="GO:0005524">
    <property type="term" value="F:ATP binding"/>
    <property type="evidence" value="ECO:0007669"/>
    <property type="project" value="UniProtKB-UniRule"/>
</dbReference>
<dbReference type="SMART" id="SM00129">
    <property type="entry name" value="KISc"/>
    <property type="match status" value="1"/>
</dbReference>
<feature type="compositionally biased region" description="Basic and acidic residues" evidence="10">
    <location>
        <begin position="674"/>
        <end position="687"/>
    </location>
</feature>
<keyword evidence="2 8" id="KW-0493">Microtubule</keyword>
<keyword evidence="5 9" id="KW-0175">Coiled coil</keyword>
<dbReference type="InterPro" id="IPR001752">
    <property type="entry name" value="Kinesin_motor_dom"/>
</dbReference>
<dbReference type="FunFam" id="3.40.850.10:FF:000016">
    <property type="entry name" value="Kinesin-like protein"/>
    <property type="match status" value="1"/>
</dbReference>
<dbReference type="PROSITE" id="PS50067">
    <property type="entry name" value="KINESIN_MOTOR_2"/>
    <property type="match status" value="1"/>
</dbReference>
<evidence type="ECO:0000256" key="8">
    <source>
        <dbReference type="RuleBase" id="RU000394"/>
    </source>
</evidence>
<dbReference type="SUPFAM" id="SSF52540">
    <property type="entry name" value="P-loop containing nucleoside triphosphate hydrolases"/>
    <property type="match status" value="1"/>
</dbReference>
<dbReference type="GO" id="GO:0003777">
    <property type="term" value="F:microtubule motor activity"/>
    <property type="evidence" value="ECO:0007669"/>
    <property type="project" value="InterPro"/>
</dbReference>
<dbReference type="PROSITE" id="PS00411">
    <property type="entry name" value="KINESIN_MOTOR_1"/>
    <property type="match status" value="1"/>
</dbReference>
<evidence type="ECO:0000313" key="12">
    <source>
        <dbReference type="EMBL" id="KAG8474579.1"/>
    </source>
</evidence>
<dbReference type="OrthoDB" id="3176171at2759"/>
<dbReference type="Pfam" id="PF00225">
    <property type="entry name" value="Kinesin"/>
    <property type="match status" value="1"/>
</dbReference>
<feature type="coiled-coil region" evidence="9">
    <location>
        <begin position="352"/>
        <end position="379"/>
    </location>
</feature>
<evidence type="ECO:0000313" key="13">
    <source>
        <dbReference type="Proteomes" id="UP000701853"/>
    </source>
</evidence>
<evidence type="ECO:0000256" key="10">
    <source>
        <dbReference type="SAM" id="MobiDB-lite"/>
    </source>
</evidence>
<dbReference type="GO" id="GO:0008017">
    <property type="term" value="F:microtubule binding"/>
    <property type="evidence" value="ECO:0007669"/>
    <property type="project" value="InterPro"/>
</dbReference>
<keyword evidence="13" id="KW-1185">Reference proteome</keyword>
<organism evidence="12 13">
    <name type="scientific">Gossypium anomalum</name>
    <dbReference type="NCBI Taxonomy" id="47600"/>
    <lineage>
        <taxon>Eukaryota</taxon>
        <taxon>Viridiplantae</taxon>
        <taxon>Streptophyta</taxon>
        <taxon>Embryophyta</taxon>
        <taxon>Tracheophyta</taxon>
        <taxon>Spermatophyta</taxon>
        <taxon>Magnoliopsida</taxon>
        <taxon>eudicotyledons</taxon>
        <taxon>Gunneridae</taxon>
        <taxon>Pentapetalae</taxon>
        <taxon>rosids</taxon>
        <taxon>malvids</taxon>
        <taxon>Malvales</taxon>
        <taxon>Malvaceae</taxon>
        <taxon>Malvoideae</taxon>
        <taxon>Gossypium</taxon>
    </lineage>
</organism>
<name>A0A8J6CJD9_9ROSI</name>
<feature type="binding site" evidence="7">
    <location>
        <begin position="107"/>
        <end position="114"/>
    </location>
    <ligand>
        <name>ATP</name>
        <dbReference type="ChEBI" id="CHEBI:30616"/>
    </ligand>
</feature>
<dbReference type="Pfam" id="PF11995">
    <property type="entry name" value="DUF3490"/>
    <property type="match status" value="1"/>
</dbReference>
<dbReference type="PANTHER" id="PTHR47968">
    <property type="entry name" value="CENTROMERE PROTEIN E"/>
    <property type="match status" value="1"/>
</dbReference>
<dbReference type="GO" id="GO:0007018">
    <property type="term" value="P:microtubule-based movement"/>
    <property type="evidence" value="ECO:0007669"/>
    <property type="project" value="InterPro"/>
</dbReference>
<dbReference type="AlphaFoldDB" id="A0A8J6CJD9"/>
<dbReference type="Gene3D" id="3.40.850.10">
    <property type="entry name" value="Kinesin motor domain"/>
    <property type="match status" value="1"/>
</dbReference>
<sequence length="987" mass="111367">MGMDGGEEQMQEPAGCEERIFVSVRLRPLNYKEIARHDVSDWECINDNTIIYRNSLSVSERSMYPTAYTFDRVFSPDCPNQQVYEAGAKAVAISVVSGINSSVFAYGQTSSGKTYTMIGITEYAMTDIYDYIHRHKEREFILKFSAMEIYNESVRDLLSADSTPLRLLDDPERGTVVEKLTEETLQDWNHFKQLLSVCEAQRQIGETSLNETSSRSHQILRVMIESSAREFLGNGKSSTLAATVNFVDLAGSERASQTLSAGARLKEGCHINRSLLTLGTVIRKLSKGRNGHIPFRDSKLTRILQSSLGGNARTAIICTMSPARSHVEQSRNTLLFASCAKEVTTNAQVNVVMSDKALVKQLQRELARLENELRSARTTSISSDSAALLREKDLEIEKVRVALLLTLLKKEVATLKQQRELARSEVENLRQAVTNESPEDEKPVKIWAGPDPHYPKLRLQNSWDFEHSTIGTPVMAVGARSFTPSDRQSRSSEESFLQLSDFKLNIPDPSSSPQLSPKIPDFVGSNMPQEENDELVDENSEALCKEVRCIDSGRSSMNRYSDSNLSESSPKNYQNYNRSSPRENTAISGLMDVGNEDRSKRESVSLHLKSSNNHPDIAFPSPEKSCLWQLKEEISSCRSLKLTRSMSCKASLMTSLTSQWIERLGQDESTPPMGDEKDFSGRPDSLRGELPTLKYDLQNERLSRNGSHSSSTSATEYELNAPIAKNKSQSSGIEHMPPVVPTPEDQNNTVFSTSMGGTEKMCDPKYKKQLSDHAVQVTEPILHGKEVKDVGLDPILDSHESSSEWPSEFKRLQREIIELWHACNVSLVHRTYFFLLFKGDPKDYIYMEVEYRRLSFLKSLFSHGNQMEVANEQVENPASSAKALRRERHMLSQQMSKRLSNEERENLFIKWGIGLNTKHRRLQLAYCFWTDCKDMDHIAESAAIVAKLVGFVDPEKTFKEMFGLNFTSGQQSNKRNHSLKRIVLSFL</sequence>
<evidence type="ECO:0000259" key="11">
    <source>
        <dbReference type="PROSITE" id="PS50067"/>
    </source>
</evidence>
<comment type="caution">
    <text evidence="12">The sequence shown here is derived from an EMBL/GenBank/DDBJ whole genome shotgun (WGS) entry which is preliminary data.</text>
</comment>
<feature type="domain" description="Kinesin motor" evidence="11">
    <location>
        <begin position="19"/>
        <end position="343"/>
    </location>
</feature>
<feature type="region of interest" description="Disordered" evidence="10">
    <location>
        <begin position="503"/>
        <end position="538"/>
    </location>
</feature>
<dbReference type="InterPro" id="IPR027640">
    <property type="entry name" value="Kinesin-like_fam"/>
</dbReference>
<feature type="coiled-coil region" evidence="9">
    <location>
        <begin position="405"/>
        <end position="432"/>
    </location>
</feature>
<dbReference type="InterPro" id="IPR027417">
    <property type="entry name" value="P-loop_NTPase"/>
</dbReference>
<proteinExistence type="inferred from homology"/>
<evidence type="ECO:0000256" key="4">
    <source>
        <dbReference type="ARBA" id="ARBA00022840"/>
    </source>
</evidence>
<evidence type="ECO:0000256" key="7">
    <source>
        <dbReference type="PROSITE-ProRule" id="PRU00283"/>
    </source>
</evidence>
<comment type="similarity">
    <text evidence="1">Belongs to the TRAFAC class myosin-kinesin ATPase superfamily. Kinesin family. KIN-7 subfamily.</text>
</comment>
<keyword evidence="6 7" id="KW-0505">Motor protein</keyword>
<gene>
    <name evidence="12" type="ORF">CXB51_031335</name>
</gene>
<dbReference type="EMBL" id="JAHUZN010000012">
    <property type="protein sequence ID" value="KAG8474579.1"/>
    <property type="molecule type" value="Genomic_DNA"/>
</dbReference>
<protein>
    <recommendedName>
        <fullName evidence="8">Kinesin-like protein</fullName>
    </recommendedName>
</protein>
<dbReference type="PRINTS" id="PR00380">
    <property type="entry name" value="KINESINHEAVY"/>
</dbReference>
<dbReference type="InterPro" id="IPR036961">
    <property type="entry name" value="Kinesin_motor_dom_sf"/>
</dbReference>
<feature type="compositionally biased region" description="Polar residues" evidence="10">
    <location>
        <begin position="704"/>
        <end position="715"/>
    </location>
</feature>
<evidence type="ECO:0000256" key="3">
    <source>
        <dbReference type="ARBA" id="ARBA00022741"/>
    </source>
</evidence>
<dbReference type="InterPro" id="IPR021881">
    <property type="entry name" value="NACK_C"/>
</dbReference>
<accession>A0A8J6CJD9</accession>
<keyword evidence="3 7" id="KW-0547">Nucleotide-binding</keyword>
<feature type="compositionally biased region" description="Polar residues" evidence="10">
    <location>
        <begin position="556"/>
        <end position="587"/>
    </location>
</feature>
<feature type="compositionally biased region" description="Basic and acidic residues" evidence="10">
    <location>
        <begin position="595"/>
        <end position="604"/>
    </location>
</feature>
<evidence type="ECO:0000256" key="5">
    <source>
        <dbReference type="ARBA" id="ARBA00023054"/>
    </source>
</evidence>
<dbReference type="CDD" id="cd01374">
    <property type="entry name" value="KISc_CENP_E"/>
    <property type="match status" value="1"/>
</dbReference>
<dbReference type="Proteomes" id="UP000701853">
    <property type="component" value="Chromosome 12"/>
</dbReference>
<evidence type="ECO:0000256" key="2">
    <source>
        <dbReference type="ARBA" id="ARBA00022701"/>
    </source>
</evidence>
<dbReference type="PANTHER" id="PTHR47968:SF55">
    <property type="entry name" value="KINESIN-LIKE PROTEIN KIN-7H"/>
    <property type="match status" value="1"/>
</dbReference>
<keyword evidence="4 7" id="KW-0067">ATP-binding</keyword>
<evidence type="ECO:0000256" key="9">
    <source>
        <dbReference type="SAM" id="Coils"/>
    </source>
</evidence>
<feature type="region of interest" description="Disordered" evidence="10">
    <location>
        <begin position="666"/>
        <end position="747"/>
    </location>
</feature>